<dbReference type="GO" id="GO:0031297">
    <property type="term" value="P:replication fork processing"/>
    <property type="evidence" value="ECO:0007669"/>
    <property type="project" value="TreeGrafter"/>
</dbReference>
<organism evidence="2 3">
    <name type="scientific">Euphydryas editha</name>
    <name type="common">Edith's checkerspot</name>
    <dbReference type="NCBI Taxonomy" id="104508"/>
    <lineage>
        <taxon>Eukaryota</taxon>
        <taxon>Metazoa</taxon>
        <taxon>Ecdysozoa</taxon>
        <taxon>Arthropoda</taxon>
        <taxon>Hexapoda</taxon>
        <taxon>Insecta</taxon>
        <taxon>Pterygota</taxon>
        <taxon>Neoptera</taxon>
        <taxon>Endopterygota</taxon>
        <taxon>Lepidoptera</taxon>
        <taxon>Glossata</taxon>
        <taxon>Ditrysia</taxon>
        <taxon>Papilionoidea</taxon>
        <taxon>Nymphalidae</taxon>
        <taxon>Nymphalinae</taxon>
        <taxon>Euphydryas</taxon>
    </lineage>
</organism>
<dbReference type="InterPro" id="IPR052709">
    <property type="entry name" value="Transposase-MT_Hybrid"/>
</dbReference>
<sequence length="101" mass="11523">MLLSDFRPIFLYEFKLNQSGAETAQKINQTFGNDSVNERTIRRWFAKFRSGHFSLNSPGHGGDCGDVVMTCRSFPRSPVPGAAEIERSRCPRVLYDRRRPA</sequence>
<dbReference type="GO" id="GO:0044774">
    <property type="term" value="P:mitotic DNA integrity checkpoint signaling"/>
    <property type="evidence" value="ECO:0007669"/>
    <property type="project" value="TreeGrafter"/>
</dbReference>
<dbReference type="GO" id="GO:0000729">
    <property type="term" value="P:DNA double-strand break processing"/>
    <property type="evidence" value="ECO:0007669"/>
    <property type="project" value="TreeGrafter"/>
</dbReference>
<proteinExistence type="predicted"/>
<dbReference type="GO" id="GO:0044547">
    <property type="term" value="F:DNA topoisomerase binding"/>
    <property type="evidence" value="ECO:0007669"/>
    <property type="project" value="TreeGrafter"/>
</dbReference>
<dbReference type="GO" id="GO:0003690">
    <property type="term" value="F:double-stranded DNA binding"/>
    <property type="evidence" value="ECO:0007669"/>
    <property type="project" value="TreeGrafter"/>
</dbReference>
<dbReference type="GO" id="GO:0000793">
    <property type="term" value="C:condensed chromosome"/>
    <property type="evidence" value="ECO:0007669"/>
    <property type="project" value="TreeGrafter"/>
</dbReference>
<evidence type="ECO:0000313" key="3">
    <source>
        <dbReference type="Proteomes" id="UP001153954"/>
    </source>
</evidence>
<protein>
    <recommendedName>
        <fullName evidence="1">Mos1 transposase HTH domain-containing protein</fullName>
    </recommendedName>
</protein>
<dbReference type="EMBL" id="CAKOGL010000004">
    <property type="protein sequence ID" value="CAH2085375.1"/>
    <property type="molecule type" value="Genomic_DNA"/>
</dbReference>
<comment type="caution">
    <text evidence="2">The sequence shown here is derived from an EMBL/GenBank/DDBJ whole genome shotgun (WGS) entry which is preliminary data.</text>
</comment>
<keyword evidence="3" id="KW-1185">Reference proteome</keyword>
<dbReference type="Gene3D" id="1.10.10.1450">
    <property type="match status" value="1"/>
</dbReference>
<dbReference type="GO" id="GO:0046975">
    <property type="term" value="F:histone H3K36 methyltransferase activity"/>
    <property type="evidence" value="ECO:0007669"/>
    <property type="project" value="TreeGrafter"/>
</dbReference>
<evidence type="ECO:0000259" key="1">
    <source>
        <dbReference type="Pfam" id="PF17906"/>
    </source>
</evidence>
<reference evidence="2" key="1">
    <citation type="submission" date="2022-03" db="EMBL/GenBank/DDBJ databases">
        <authorList>
            <person name="Tunstrom K."/>
        </authorList>
    </citation>
    <scope>NUCLEOTIDE SEQUENCE</scope>
</reference>
<dbReference type="Pfam" id="PF17906">
    <property type="entry name" value="HTH_48"/>
    <property type="match status" value="1"/>
</dbReference>
<dbReference type="GO" id="GO:0042800">
    <property type="term" value="F:histone H3K4 methyltransferase activity"/>
    <property type="evidence" value="ECO:0007669"/>
    <property type="project" value="TreeGrafter"/>
</dbReference>
<gene>
    <name evidence="2" type="ORF">EEDITHA_LOCUS1856</name>
</gene>
<name>A0AAU9TE70_EUPED</name>
<dbReference type="GO" id="GO:0000014">
    <property type="term" value="F:single-stranded DNA endodeoxyribonuclease activity"/>
    <property type="evidence" value="ECO:0007669"/>
    <property type="project" value="TreeGrafter"/>
</dbReference>
<evidence type="ECO:0000313" key="2">
    <source>
        <dbReference type="EMBL" id="CAH2085375.1"/>
    </source>
</evidence>
<dbReference type="InterPro" id="IPR041426">
    <property type="entry name" value="Mos1_HTH"/>
</dbReference>
<dbReference type="GO" id="GO:0015074">
    <property type="term" value="P:DNA integration"/>
    <property type="evidence" value="ECO:0007669"/>
    <property type="project" value="TreeGrafter"/>
</dbReference>
<dbReference type="PANTHER" id="PTHR46060">
    <property type="entry name" value="MARINER MOS1 TRANSPOSASE-LIKE PROTEIN"/>
    <property type="match status" value="1"/>
</dbReference>
<accession>A0AAU9TE70</accession>
<dbReference type="GO" id="GO:0005634">
    <property type="term" value="C:nucleus"/>
    <property type="evidence" value="ECO:0007669"/>
    <property type="project" value="TreeGrafter"/>
</dbReference>
<dbReference type="GO" id="GO:0003697">
    <property type="term" value="F:single-stranded DNA binding"/>
    <property type="evidence" value="ECO:0007669"/>
    <property type="project" value="TreeGrafter"/>
</dbReference>
<dbReference type="PANTHER" id="PTHR46060:SF2">
    <property type="entry name" value="HISTONE-LYSINE N-METHYLTRANSFERASE SETMAR"/>
    <property type="match status" value="1"/>
</dbReference>
<dbReference type="GO" id="GO:0035861">
    <property type="term" value="C:site of double-strand break"/>
    <property type="evidence" value="ECO:0007669"/>
    <property type="project" value="TreeGrafter"/>
</dbReference>
<dbReference type="AlphaFoldDB" id="A0AAU9TE70"/>
<dbReference type="Proteomes" id="UP001153954">
    <property type="component" value="Unassembled WGS sequence"/>
</dbReference>
<feature type="domain" description="Mos1 transposase HTH" evidence="1">
    <location>
        <begin position="5"/>
        <end position="51"/>
    </location>
</feature>
<dbReference type="GO" id="GO:0006303">
    <property type="term" value="P:double-strand break repair via nonhomologous end joining"/>
    <property type="evidence" value="ECO:0007669"/>
    <property type="project" value="TreeGrafter"/>
</dbReference>